<evidence type="ECO:0000313" key="1">
    <source>
        <dbReference type="EMBL" id="SDD00345.1"/>
    </source>
</evidence>
<evidence type="ECO:0000313" key="2">
    <source>
        <dbReference type="Proteomes" id="UP000199411"/>
    </source>
</evidence>
<dbReference type="RefSeq" id="WP_092129664.1">
    <property type="nucleotide sequence ID" value="NZ_FMYU01000015.1"/>
</dbReference>
<name>A0A1G6R8C3_9BACT</name>
<dbReference type="EMBL" id="FMYU01000015">
    <property type="protein sequence ID" value="SDD00345.1"/>
    <property type="molecule type" value="Genomic_DNA"/>
</dbReference>
<organism evidence="1 2">
    <name type="scientific">Desulfurella multipotens</name>
    <dbReference type="NCBI Taxonomy" id="79269"/>
    <lineage>
        <taxon>Bacteria</taxon>
        <taxon>Pseudomonadati</taxon>
        <taxon>Campylobacterota</taxon>
        <taxon>Desulfurellia</taxon>
        <taxon>Desulfurellales</taxon>
        <taxon>Desulfurellaceae</taxon>
        <taxon>Desulfurella</taxon>
    </lineage>
</organism>
<gene>
    <name evidence="1" type="ORF">SAMN05660835_01738</name>
</gene>
<accession>A0A1G6R8C3</accession>
<reference evidence="2" key="1">
    <citation type="submission" date="2016-10" db="EMBL/GenBank/DDBJ databases">
        <authorList>
            <person name="Varghese N."/>
            <person name="Submissions S."/>
        </authorList>
    </citation>
    <scope>NUCLEOTIDE SEQUENCE [LARGE SCALE GENOMIC DNA]</scope>
    <source>
        <strain evidence="2">DSM 8415</strain>
    </source>
</reference>
<dbReference type="AlphaFoldDB" id="A0A1G6R8C3"/>
<proteinExistence type="predicted"/>
<dbReference type="Gene3D" id="3.30.450.20">
    <property type="entry name" value="PAS domain"/>
    <property type="match status" value="1"/>
</dbReference>
<protein>
    <recommendedName>
        <fullName evidence="3">PAS domain S-box-containing protein</fullName>
    </recommendedName>
</protein>
<evidence type="ECO:0008006" key="3">
    <source>
        <dbReference type="Google" id="ProtNLM"/>
    </source>
</evidence>
<dbReference type="OrthoDB" id="9769774at2"/>
<sequence length="142" mass="16825">MNESTLELFEDLDIKVLLRVLDNLPCDVSFVDKDDNVVYFNLPREGRTFARTKLDIGRKVQKCHPPKSLHLVQKILDDFRAKKRKSADFWINFEGRFLYIRYFPVYDENGDYYGTLEVMQDVKEIQKLQGEKRLLDDENSAE</sequence>
<dbReference type="Proteomes" id="UP000199411">
    <property type="component" value="Unassembled WGS sequence"/>
</dbReference>
<dbReference type="InterPro" id="IPR035965">
    <property type="entry name" value="PAS-like_dom_sf"/>
</dbReference>
<keyword evidence="2" id="KW-1185">Reference proteome</keyword>
<dbReference type="Pfam" id="PF13596">
    <property type="entry name" value="PAS_10"/>
    <property type="match status" value="1"/>
</dbReference>
<dbReference type="SUPFAM" id="SSF55785">
    <property type="entry name" value="PYP-like sensor domain (PAS domain)"/>
    <property type="match status" value="1"/>
</dbReference>